<evidence type="ECO:0000313" key="1">
    <source>
        <dbReference type="EMBL" id="KAK3061680.1"/>
    </source>
</evidence>
<gene>
    <name evidence="1" type="ORF">LTS18_005668</name>
</gene>
<dbReference type="EMBL" id="JAWDJW010007689">
    <property type="protein sequence ID" value="KAK3061680.1"/>
    <property type="molecule type" value="Genomic_DNA"/>
</dbReference>
<organism evidence="1 2">
    <name type="scientific">Coniosporium uncinatum</name>
    <dbReference type="NCBI Taxonomy" id="93489"/>
    <lineage>
        <taxon>Eukaryota</taxon>
        <taxon>Fungi</taxon>
        <taxon>Dikarya</taxon>
        <taxon>Ascomycota</taxon>
        <taxon>Pezizomycotina</taxon>
        <taxon>Dothideomycetes</taxon>
        <taxon>Dothideomycetes incertae sedis</taxon>
        <taxon>Coniosporium</taxon>
    </lineage>
</organism>
<keyword evidence="2" id="KW-1185">Reference proteome</keyword>
<protein>
    <submittedName>
        <fullName evidence="1">Uncharacterized protein</fullName>
    </submittedName>
</protein>
<sequence>QWNAAFGTPPSTSEPQPTSLLRQPAPGTGSYTSHGSPTNPSPATYTKQESYSPHATNMPPLPQNTQPVATYTQNTSPYTGVTPTMWQELLTNTIGDGNKRRWNLDDATAMQQMQKRQR</sequence>
<name>A0ACC3D4D4_9PEZI</name>
<proteinExistence type="predicted"/>
<evidence type="ECO:0000313" key="2">
    <source>
        <dbReference type="Proteomes" id="UP001186974"/>
    </source>
</evidence>
<accession>A0ACC3D4D4</accession>
<feature type="non-terminal residue" evidence="1">
    <location>
        <position position="1"/>
    </location>
</feature>
<reference evidence="1" key="1">
    <citation type="submission" date="2024-09" db="EMBL/GenBank/DDBJ databases">
        <title>Black Yeasts Isolated from many extreme environments.</title>
        <authorList>
            <person name="Coleine C."/>
            <person name="Stajich J.E."/>
            <person name="Selbmann L."/>
        </authorList>
    </citation>
    <scope>NUCLEOTIDE SEQUENCE</scope>
    <source>
        <strain evidence="1">CCFEE 5737</strain>
    </source>
</reference>
<dbReference type="Proteomes" id="UP001186974">
    <property type="component" value="Unassembled WGS sequence"/>
</dbReference>
<comment type="caution">
    <text evidence="1">The sequence shown here is derived from an EMBL/GenBank/DDBJ whole genome shotgun (WGS) entry which is preliminary data.</text>
</comment>